<name>A0A7J7IH52_9RHOD</name>
<comment type="caution">
    <text evidence="1">The sequence shown here is derived from an EMBL/GenBank/DDBJ whole genome shotgun (WGS) entry which is preliminary data.</text>
</comment>
<protein>
    <submittedName>
        <fullName evidence="1">Uncharacterized protein</fullName>
    </submittedName>
</protein>
<proteinExistence type="predicted"/>
<dbReference type="AlphaFoldDB" id="A0A7J7IH52"/>
<accession>A0A7J7IH52</accession>
<gene>
    <name evidence="1" type="ORF">F1559_000040</name>
</gene>
<evidence type="ECO:0000313" key="2">
    <source>
        <dbReference type="Proteomes" id="UP000530660"/>
    </source>
</evidence>
<sequence length="346" mass="38839">MEPSRPRNRPSRTKVSLAIIWVTLVALSVWYCWRGCWRQDGPPHGTAPSLVSPTGKQAVLPTAQLVQYYLSLGSPGHCTAIVGLDEEPRCPQWTRLLFWFGTEARWRVRYFSPPAARPLVASRRSEKTATSTPLQEETLVAEPSRAVLPPLHLAAMKWMLQSGCRSMAVFEDDTSLDLLPYWEEPLTSLASQLRRDRHLALQLDTRLKAFTEKLGRYTDLKLESLTLNCTHRHWISYGQQETLGTGAYLLTSHGASRILQRFGDDPPIHSESFAVLLNESDSGGVFRQSDLVPLWPPYLMAWNPSTALSWKASETDHFDRVQRASSIVAATANLQRAAACAFQLAQ</sequence>
<evidence type="ECO:0000313" key="1">
    <source>
        <dbReference type="EMBL" id="KAF6001847.1"/>
    </source>
</evidence>
<keyword evidence="2" id="KW-1185">Reference proteome</keyword>
<reference evidence="1 2" key="1">
    <citation type="journal article" date="2020" name="J. Phycol.">
        <title>Comparative genome analysis reveals Cyanidiococcus gen. nov., a new extremophilic red algal genus sister to Cyanidioschyzon (Cyanidioschyzonaceae, Rhodophyta).</title>
        <authorList>
            <person name="Liu S.-L."/>
            <person name="Chiang Y.-R."/>
            <person name="Yoon H.S."/>
            <person name="Fu H.-Y."/>
        </authorList>
    </citation>
    <scope>NUCLEOTIDE SEQUENCE [LARGE SCALE GENOMIC DNA]</scope>
    <source>
        <strain evidence="1 2">THAL066</strain>
    </source>
</reference>
<organism evidence="1 2">
    <name type="scientific">Cyanidiococcus yangmingshanensis</name>
    <dbReference type="NCBI Taxonomy" id="2690220"/>
    <lineage>
        <taxon>Eukaryota</taxon>
        <taxon>Rhodophyta</taxon>
        <taxon>Bangiophyceae</taxon>
        <taxon>Cyanidiales</taxon>
        <taxon>Cyanidiaceae</taxon>
        <taxon>Cyanidiococcus</taxon>
    </lineage>
</organism>
<dbReference type="EMBL" id="VWRR01000012">
    <property type="protein sequence ID" value="KAF6001847.1"/>
    <property type="molecule type" value="Genomic_DNA"/>
</dbReference>
<dbReference type="Proteomes" id="UP000530660">
    <property type="component" value="Unassembled WGS sequence"/>
</dbReference>